<dbReference type="NCBIfam" id="TIGR00042">
    <property type="entry name" value="RdgB/HAM1 family non-canonical purine NTP pyrophosphatase"/>
    <property type="match status" value="1"/>
</dbReference>
<comment type="caution">
    <text evidence="11">The sequence shown here is derived from an EMBL/GenBank/DDBJ whole genome shotgun (WGS) entry which is preliminary data.</text>
</comment>
<dbReference type="Pfam" id="PF01725">
    <property type="entry name" value="Ham1p_like"/>
    <property type="match status" value="1"/>
</dbReference>
<feature type="binding site" evidence="8">
    <location>
        <begin position="268"/>
        <end position="269"/>
    </location>
    <ligand>
        <name>ITP</name>
        <dbReference type="ChEBI" id="CHEBI:61402"/>
    </ligand>
</feature>
<organism evidence="11 12">
    <name type="scientific">Coccomyxa viridis</name>
    <dbReference type="NCBI Taxonomy" id="1274662"/>
    <lineage>
        <taxon>Eukaryota</taxon>
        <taxon>Viridiplantae</taxon>
        <taxon>Chlorophyta</taxon>
        <taxon>core chlorophytes</taxon>
        <taxon>Trebouxiophyceae</taxon>
        <taxon>Trebouxiophyceae incertae sedis</taxon>
        <taxon>Coccomyxaceae</taxon>
        <taxon>Coccomyxa</taxon>
    </lineage>
</organism>
<comment type="subunit">
    <text evidence="8">Homodimer.</text>
</comment>
<keyword evidence="4 8" id="KW-0547">Nucleotide-binding</keyword>
<dbReference type="PANTHER" id="PTHR11067:SF9">
    <property type="entry name" value="INOSINE TRIPHOSPHATE PYROPHOSPHATASE"/>
    <property type="match status" value="1"/>
</dbReference>
<keyword evidence="5 8" id="KW-0378">Hydrolase</keyword>
<feature type="binding site" evidence="8">
    <location>
        <position position="136"/>
    </location>
    <ligand>
        <name>Mg(2+)</name>
        <dbReference type="ChEBI" id="CHEBI:18420"/>
    </ligand>
</feature>
<gene>
    <name evidence="11" type="primary">g651</name>
    <name evidence="11" type="ORF">VP750_LOCUS566</name>
</gene>
<name>A0ABP1FN00_9CHLO</name>
<feature type="region of interest" description="Disordered" evidence="10">
    <location>
        <begin position="40"/>
        <end position="68"/>
    </location>
</feature>
<dbReference type="EC" id="3.6.1.66" evidence="8"/>
<sequence>MYRSVDVSARFLTHRTSSAPLSGCHALALLSEQRAEPSSLKQSWGASARHSRGVRTQAGPGEGREPVVTGKSNVRHIRGILPVVYKQRVMDISTKTASEIMFATGNANKLREVVAILEAGHPLPFTVKAANLDLPELQGEPLEIAKNKCRLAAQQVGGAVMVEDTSLCFNAYGGLPGPYIKWFLKNLGHEGLNKMLAGFEDKSAYAQCIFAYSPGPGAEPQVFVGRTEGKIVPSRGHTTFGWDPVFQPEGFQETYAEMNKSVKNTISHRYRALDKLRDYLLTFSAP</sequence>
<dbReference type="EMBL" id="CAXHTA020000001">
    <property type="protein sequence ID" value="CAL5218907.1"/>
    <property type="molecule type" value="Genomic_DNA"/>
</dbReference>
<comment type="catalytic activity">
    <reaction evidence="8">
        <text>XTP + H2O = XMP + diphosphate + H(+)</text>
        <dbReference type="Rhea" id="RHEA:28610"/>
        <dbReference type="ChEBI" id="CHEBI:15377"/>
        <dbReference type="ChEBI" id="CHEBI:15378"/>
        <dbReference type="ChEBI" id="CHEBI:33019"/>
        <dbReference type="ChEBI" id="CHEBI:57464"/>
        <dbReference type="ChEBI" id="CHEBI:61314"/>
        <dbReference type="EC" id="3.6.1.66"/>
    </reaction>
</comment>
<dbReference type="InterPro" id="IPR027502">
    <property type="entry name" value="ITPase"/>
</dbReference>
<protein>
    <recommendedName>
        <fullName evidence="8">Inosine triphosphate pyrophosphatase</fullName>
        <shortName evidence="8">ITPase</shortName>
        <shortName evidence="8">Inosine triphosphatase</shortName>
        <ecNumber evidence="8">3.6.1.66</ecNumber>
    </recommendedName>
    <alternativeName>
        <fullName evidence="8">Non-canonical purine NTP pyrophosphatase</fullName>
    </alternativeName>
    <alternativeName>
        <fullName evidence="8">Non-standard purine NTP pyrophosphatase</fullName>
    </alternativeName>
    <alternativeName>
        <fullName evidence="8">Nucleoside-triphosphate diphosphatase</fullName>
    </alternativeName>
    <alternativeName>
        <fullName evidence="8">Nucleoside-triphosphate pyrophosphatase</fullName>
        <shortName evidence="8">NTPase</shortName>
    </alternativeName>
    <alternativeName>
        <fullName evidence="8">XTP/dITP diphosphatase</fullName>
    </alternativeName>
</protein>
<feature type="binding site" evidence="8">
    <location>
        <begin position="164"/>
        <end position="165"/>
    </location>
    <ligand>
        <name>ITP</name>
        <dbReference type="ChEBI" id="CHEBI:61402"/>
    </ligand>
</feature>
<proteinExistence type="inferred from homology"/>
<comment type="function">
    <text evidence="8">Pyrophosphatase that hydrolyzes non-canonical purine nucleotides such as inosine triphosphate (ITP), deoxyinosine triphosphate (dITP) or xanthosine 5'-triphosphate (XTP) to their respective monophosphate derivatives. The enzyme does not distinguish between the deoxy- and ribose forms. Probably excludes non-canonical purines from RNA and DNA precursor pools, thus preventing their incorporation into RNA and DNA and avoiding chromosomal lesions.</text>
</comment>
<feature type="binding site" evidence="8">
    <location>
        <begin position="104"/>
        <end position="109"/>
    </location>
    <ligand>
        <name>ITP</name>
        <dbReference type="ChEBI" id="CHEBI:61402"/>
    </ligand>
</feature>
<evidence type="ECO:0000256" key="1">
    <source>
        <dbReference type="ARBA" id="ARBA00008023"/>
    </source>
</evidence>
<dbReference type="Gene3D" id="3.90.950.10">
    <property type="match status" value="1"/>
</dbReference>
<keyword evidence="12" id="KW-1185">Reference proteome</keyword>
<keyword evidence="6 8" id="KW-0460">Magnesium</keyword>
<keyword evidence="2 8" id="KW-0963">Cytoplasm</keyword>
<evidence type="ECO:0000256" key="6">
    <source>
        <dbReference type="ARBA" id="ARBA00022842"/>
    </source>
</evidence>
<keyword evidence="7 8" id="KW-0546">Nucleotide metabolism</keyword>
<evidence type="ECO:0000256" key="9">
    <source>
        <dbReference type="RuleBase" id="RU003781"/>
    </source>
</evidence>
<keyword evidence="3 8" id="KW-0479">Metal-binding</keyword>
<evidence type="ECO:0000256" key="4">
    <source>
        <dbReference type="ARBA" id="ARBA00022741"/>
    </source>
</evidence>
<reference evidence="11 12" key="1">
    <citation type="submission" date="2024-06" db="EMBL/GenBank/DDBJ databases">
        <authorList>
            <person name="Kraege A."/>
            <person name="Thomma B."/>
        </authorList>
    </citation>
    <scope>NUCLEOTIDE SEQUENCE [LARGE SCALE GENOMIC DNA]</scope>
</reference>
<feature type="binding site" evidence="8">
    <location>
        <position position="164"/>
    </location>
    <ligand>
        <name>Mg(2+)</name>
        <dbReference type="ChEBI" id="CHEBI:18420"/>
    </ligand>
</feature>
<comment type="cofactor">
    <cofactor evidence="8">
        <name>Mg(2+)</name>
        <dbReference type="ChEBI" id="CHEBI:18420"/>
    </cofactor>
    <cofactor evidence="8">
        <name>Mn(2+)</name>
        <dbReference type="ChEBI" id="CHEBI:29035"/>
    </cofactor>
    <text evidence="8">Binds 1 divalent metal cation per subunit; can use either Mg(2+) or Mn(2+).</text>
</comment>
<keyword evidence="8" id="KW-0464">Manganese</keyword>
<comment type="subcellular location">
    <subcellularLocation>
        <location evidence="8">Cytoplasm</location>
    </subcellularLocation>
</comment>
<dbReference type="InterPro" id="IPR029001">
    <property type="entry name" value="ITPase-like_fam"/>
</dbReference>
<feature type="binding site" evidence="8">
    <location>
        <position position="148"/>
    </location>
    <ligand>
        <name>ITP</name>
        <dbReference type="ChEBI" id="CHEBI:61402"/>
    </ligand>
</feature>
<evidence type="ECO:0000256" key="7">
    <source>
        <dbReference type="ARBA" id="ARBA00023080"/>
    </source>
</evidence>
<evidence type="ECO:0000256" key="2">
    <source>
        <dbReference type="ARBA" id="ARBA00022490"/>
    </source>
</evidence>
<evidence type="ECO:0000256" key="8">
    <source>
        <dbReference type="HAMAP-Rule" id="MF_03148"/>
    </source>
</evidence>
<feature type="binding site" evidence="8">
    <location>
        <begin position="240"/>
        <end position="243"/>
    </location>
    <ligand>
        <name>ITP</name>
        <dbReference type="ChEBI" id="CHEBI:61402"/>
    </ligand>
</feature>
<feature type="binding site" evidence="8">
    <location>
        <position position="263"/>
    </location>
    <ligand>
        <name>ITP</name>
        <dbReference type="ChEBI" id="CHEBI:61402"/>
    </ligand>
</feature>
<comment type="similarity">
    <text evidence="1 8 9">Belongs to the HAM1 NTPase family.</text>
</comment>
<comment type="catalytic activity">
    <reaction evidence="8">
        <text>dITP + H2O = dIMP + diphosphate + H(+)</text>
        <dbReference type="Rhea" id="RHEA:28342"/>
        <dbReference type="ChEBI" id="CHEBI:15377"/>
        <dbReference type="ChEBI" id="CHEBI:15378"/>
        <dbReference type="ChEBI" id="CHEBI:33019"/>
        <dbReference type="ChEBI" id="CHEBI:61194"/>
        <dbReference type="ChEBI" id="CHEBI:61382"/>
        <dbReference type="EC" id="3.6.1.66"/>
    </reaction>
</comment>
<dbReference type="PANTHER" id="PTHR11067">
    <property type="entry name" value="INOSINE TRIPHOSPHATE PYROPHOSPHATASE/HAM1 PROTEIN"/>
    <property type="match status" value="1"/>
</dbReference>
<dbReference type="HAMAP" id="MF_03148">
    <property type="entry name" value="HAM1_NTPase"/>
    <property type="match status" value="1"/>
</dbReference>
<evidence type="ECO:0000256" key="3">
    <source>
        <dbReference type="ARBA" id="ARBA00022723"/>
    </source>
</evidence>
<accession>A0ABP1FN00</accession>
<evidence type="ECO:0000313" key="12">
    <source>
        <dbReference type="Proteomes" id="UP001497392"/>
    </source>
</evidence>
<evidence type="ECO:0000256" key="10">
    <source>
        <dbReference type="SAM" id="MobiDB-lite"/>
    </source>
</evidence>
<dbReference type="CDD" id="cd00515">
    <property type="entry name" value="HAM1"/>
    <property type="match status" value="1"/>
</dbReference>
<dbReference type="SUPFAM" id="SSF52972">
    <property type="entry name" value="ITPase-like"/>
    <property type="match status" value="1"/>
</dbReference>
<dbReference type="InterPro" id="IPR002637">
    <property type="entry name" value="RdgB/HAM1"/>
</dbReference>
<comment type="catalytic activity">
    <reaction evidence="8">
        <text>ITP + H2O = IMP + diphosphate + H(+)</text>
        <dbReference type="Rhea" id="RHEA:29399"/>
        <dbReference type="ChEBI" id="CHEBI:15377"/>
        <dbReference type="ChEBI" id="CHEBI:15378"/>
        <dbReference type="ChEBI" id="CHEBI:33019"/>
        <dbReference type="ChEBI" id="CHEBI:58053"/>
        <dbReference type="ChEBI" id="CHEBI:61402"/>
        <dbReference type="EC" id="3.6.1.66"/>
    </reaction>
</comment>
<dbReference type="Proteomes" id="UP001497392">
    <property type="component" value="Unassembled WGS sequence"/>
</dbReference>
<evidence type="ECO:0000256" key="5">
    <source>
        <dbReference type="ARBA" id="ARBA00022801"/>
    </source>
</evidence>
<evidence type="ECO:0000313" key="11">
    <source>
        <dbReference type="EMBL" id="CAL5218907.1"/>
    </source>
</evidence>